<gene>
    <name evidence="2" type="ORF">K435DRAFT_870748</name>
</gene>
<sequence>MSETPVPSTIPSSSTLSGPTNSPQSQPTSHVSNATKSLGASNRPSRTNVTESPEPSNGPSGGVDQSTTDKCLGIIKEFEHGTRSKMWAWFGIQNTVIRALGEENKERRNAALSFYPGIEVLHSSLSPRVLWGGSSQFLPVNGGMSQPK</sequence>
<protein>
    <submittedName>
        <fullName evidence="2">Uncharacterized protein</fullName>
    </submittedName>
</protein>
<feature type="region of interest" description="Disordered" evidence="1">
    <location>
        <begin position="1"/>
        <end position="68"/>
    </location>
</feature>
<evidence type="ECO:0000313" key="2">
    <source>
        <dbReference type="EMBL" id="THU84009.1"/>
    </source>
</evidence>
<dbReference type="AlphaFoldDB" id="A0A4S8L5Y5"/>
<evidence type="ECO:0000313" key="3">
    <source>
        <dbReference type="Proteomes" id="UP000297245"/>
    </source>
</evidence>
<feature type="compositionally biased region" description="Low complexity" evidence="1">
    <location>
        <begin position="1"/>
        <end position="20"/>
    </location>
</feature>
<reference evidence="2 3" key="1">
    <citation type="journal article" date="2019" name="Nat. Ecol. Evol.">
        <title>Megaphylogeny resolves global patterns of mushroom evolution.</title>
        <authorList>
            <person name="Varga T."/>
            <person name="Krizsan K."/>
            <person name="Foldi C."/>
            <person name="Dima B."/>
            <person name="Sanchez-Garcia M."/>
            <person name="Sanchez-Ramirez S."/>
            <person name="Szollosi G.J."/>
            <person name="Szarkandi J.G."/>
            <person name="Papp V."/>
            <person name="Albert L."/>
            <person name="Andreopoulos W."/>
            <person name="Angelini C."/>
            <person name="Antonin V."/>
            <person name="Barry K.W."/>
            <person name="Bougher N.L."/>
            <person name="Buchanan P."/>
            <person name="Buyck B."/>
            <person name="Bense V."/>
            <person name="Catcheside P."/>
            <person name="Chovatia M."/>
            <person name="Cooper J."/>
            <person name="Damon W."/>
            <person name="Desjardin D."/>
            <person name="Finy P."/>
            <person name="Geml J."/>
            <person name="Haridas S."/>
            <person name="Hughes K."/>
            <person name="Justo A."/>
            <person name="Karasinski D."/>
            <person name="Kautmanova I."/>
            <person name="Kiss B."/>
            <person name="Kocsube S."/>
            <person name="Kotiranta H."/>
            <person name="LaButti K.M."/>
            <person name="Lechner B.E."/>
            <person name="Liimatainen K."/>
            <person name="Lipzen A."/>
            <person name="Lukacs Z."/>
            <person name="Mihaltcheva S."/>
            <person name="Morgado L.N."/>
            <person name="Niskanen T."/>
            <person name="Noordeloos M.E."/>
            <person name="Ohm R.A."/>
            <person name="Ortiz-Santana B."/>
            <person name="Ovrebo C."/>
            <person name="Racz N."/>
            <person name="Riley R."/>
            <person name="Savchenko A."/>
            <person name="Shiryaev A."/>
            <person name="Soop K."/>
            <person name="Spirin V."/>
            <person name="Szebenyi C."/>
            <person name="Tomsovsky M."/>
            <person name="Tulloss R.E."/>
            <person name="Uehling J."/>
            <person name="Grigoriev I.V."/>
            <person name="Vagvolgyi C."/>
            <person name="Papp T."/>
            <person name="Martin F.M."/>
            <person name="Miettinen O."/>
            <person name="Hibbett D.S."/>
            <person name="Nagy L.G."/>
        </authorList>
    </citation>
    <scope>NUCLEOTIDE SEQUENCE [LARGE SCALE GENOMIC DNA]</scope>
    <source>
        <strain evidence="2 3">CBS 962.96</strain>
    </source>
</reference>
<keyword evidence="3" id="KW-1185">Reference proteome</keyword>
<dbReference type="Proteomes" id="UP000297245">
    <property type="component" value="Unassembled WGS sequence"/>
</dbReference>
<feature type="compositionally biased region" description="Polar residues" evidence="1">
    <location>
        <begin position="21"/>
        <end position="68"/>
    </location>
</feature>
<accession>A0A4S8L5Y5</accession>
<proteinExistence type="predicted"/>
<dbReference type="EMBL" id="ML179629">
    <property type="protein sequence ID" value="THU84009.1"/>
    <property type="molecule type" value="Genomic_DNA"/>
</dbReference>
<name>A0A4S8L5Y5_DENBC</name>
<organism evidence="2 3">
    <name type="scientific">Dendrothele bispora (strain CBS 962.96)</name>
    <dbReference type="NCBI Taxonomy" id="1314807"/>
    <lineage>
        <taxon>Eukaryota</taxon>
        <taxon>Fungi</taxon>
        <taxon>Dikarya</taxon>
        <taxon>Basidiomycota</taxon>
        <taxon>Agaricomycotina</taxon>
        <taxon>Agaricomycetes</taxon>
        <taxon>Agaricomycetidae</taxon>
        <taxon>Agaricales</taxon>
        <taxon>Agaricales incertae sedis</taxon>
        <taxon>Dendrothele</taxon>
    </lineage>
</organism>
<evidence type="ECO:0000256" key="1">
    <source>
        <dbReference type="SAM" id="MobiDB-lite"/>
    </source>
</evidence>